<protein>
    <submittedName>
        <fullName evidence="1">Uncharacterized protein</fullName>
    </submittedName>
</protein>
<name>A0ABU8GXU1_9ACTN</name>
<accession>A0ABU8GXU1</accession>
<sequence length="85" mass="10018">AINSGDEYWESGDPLEGFYTSEEISARNQWMKDNNRSWISDDYIGLSPERKEEAEKIVSSFEALEKAVGDFMRLFDKDDFEFMFR</sequence>
<dbReference type="Proteomes" id="UP001365781">
    <property type="component" value="Unassembled WGS sequence"/>
</dbReference>
<organism evidence="1 2">
    <name type="scientific">Streptomyces brasiliscabiei</name>
    <dbReference type="NCBI Taxonomy" id="2736302"/>
    <lineage>
        <taxon>Bacteria</taxon>
        <taxon>Bacillati</taxon>
        <taxon>Actinomycetota</taxon>
        <taxon>Actinomycetes</taxon>
        <taxon>Kitasatosporales</taxon>
        <taxon>Streptomycetaceae</taxon>
        <taxon>Streptomyces</taxon>
    </lineage>
</organism>
<reference evidence="1 2" key="1">
    <citation type="submission" date="2024-03" db="EMBL/GenBank/DDBJ databases">
        <title>First Report of Pectobacterium brasiliscabiei causing potato scab in china.</title>
        <authorList>
            <person name="Handique U."/>
        </authorList>
    </citation>
    <scope>NUCLEOTIDE SEQUENCE [LARGE SCALE GENOMIC DNA]</scope>
    <source>
        <strain evidence="1 2">ZRIMU1503</strain>
    </source>
</reference>
<comment type="caution">
    <text evidence="1">The sequence shown here is derived from an EMBL/GenBank/DDBJ whole genome shotgun (WGS) entry which is preliminary data.</text>
</comment>
<gene>
    <name evidence="1" type="ORF">WB403_50760</name>
</gene>
<feature type="non-terminal residue" evidence="1">
    <location>
        <position position="1"/>
    </location>
</feature>
<evidence type="ECO:0000313" key="1">
    <source>
        <dbReference type="EMBL" id="MEI5617394.1"/>
    </source>
</evidence>
<keyword evidence="2" id="KW-1185">Reference proteome</keyword>
<proteinExistence type="predicted"/>
<dbReference type="EMBL" id="JBBAYM010000573">
    <property type="protein sequence ID" value="MEI5617394.1"/>
    <property type="molecule type" value="Genomic_DNA"/>
</dbReference>
<evidence type="ECO:0000313" key="2">
    <source>
        <dbReference type="Proteomes" id="UP001365781"/>
    </source>
</evidence>
<dbReference type="RefSeq" id="WP_336559251.1">
    <property type="nucleotide sequence ID" value="NZ_JBBAYM010000573.1"/>
</dbReference>
<feature type="non-terminal residue" evidence="1">
    <location>
        <position position="85"/>
    </location>
</feature>